<keyword evidence="7" id="KW-1133">Transmembrane helix</keyword>
<evidence type="ECO:0000313" key="14">
    <source>
        <dbReference type="RefSeq" id="XP_032833050.1"/>
    </source>
</evidence>
<protein>
    <submittedName>
        <fullName evidence="14">Nectin-3-like</fullName>
    </submittedName>
</protein>
<feature type="domain" description="Ig-like" evidence="12">
    <location>
        <begin position="290"/>
        <end position="327"/>
    </location>
</feature>
<feature type="domain" description="Ig-like" evidence="12">
    <location>
        <begin position="32"/>
        <end position="127"/>
    </location>
</feature>
<dbReference type="Pfam" id="PF07686">
    <property type="entry name" value="V-set"/>
    <property type="match status" value="1"/>
</dbReference>
<dbReference type="SUPFAM" id="SSF48726">
    <property type="entry name" value="Immunoglobulin"/>
    <property type="match status" value="2"/>
</dbReference>
<comment type="similarity">
    <text evidence="2">Belongs to the nectin family.</text>
</comment>
<gene>
    <name evidence="14" type="primary">LOC116955836</name>
</gene>
<dbReference type="GO" id="GO:0007157">
    <property type="term" value="P:heterophilic cell-cell adhesion via plasma membrane cell adhesion molecules"/>
    <property type="evidence" value="ECO:0007669"/>
    <property type="project" value="TreeGrafter"/>
</dbReference>
<evidence type="ECO:0000313" key="13">
    <source>
        <dbReference type="Proteomes" id="UP001318040"/>
    </source>
</evidence>
<dbReference type="InterPro" id="IPR051427">
    <property type="entry name" value="Nectin/Nectin-like"/>
</dbReference>
<feature type="signal peptide" evidence="11">
    <location>
        <begin position="1"/>
        <end position="19"/>
    </location>
</feature>
<dbReference type="SMART" id="SM00409">
    <property type="entry name" value="IG"/>
    <property type="match status" value="2"/>
</dbReference>
<comment type="subcellular location">
    <subcellularLocation>
        <location evidence="1">Membrane</location>
        <topology evidence="1">Single-pass membrane protein</topology>
    </subcellularLocation>
</comment>
<dbReference type="KEGG" id="pmrn:116955836"/>
<dbReference type="PANTHER" id="PTHR23277:SF108">
    <property type="entry name" value="FASCICLIN-3"/>
    <property type="match status" value="1"/>
</dbReference>
<evidence type="ECO:0000256" key="2">
    <source>
        <dbReference type="ARBA" id="ARBA00007810"/>
    </source>
</evidence>
<evidence type="ECO:0000256" key="4">
    <source>
        <dbReference type="ARBA" id="ARBA00022729"/>
    </source>
</evidence>
<evidence type="ECO:0000256" key="9">
    <source>
        <dbReference type="ARBA" id="ARBA00023157"/>
    </source>
</evidence>
<keyword evidence="5" id="KW-0677">Repeat</keyword>
<organism evidence="13 14">
    <name type="scientific">Petromyzon marinus</name>
    <name type="common">Sea lamprey</name>
    <dbReference type="NCBI Taxonomy" id="7757"/>
    <lineage>
        <taxon>Eukaryota</taxon>
        <taxon>Metazoa</taxon>
        <taxon>Chordata</taxon>
        <taxon>Craniata</taxon>
        <taxon>Vertebrata</taxon>
        <taxon>Cyclostomata</taxon>
        <taxon>Hyperoartia</taxon>
        <taxon>Petromyzontiformes</taxon>
        <taxon>Petromyzontidae</taxon>
        <taxon>Petromyzon</taxon>
    </lineage>
</organism>
<dbReference type="InterPro" id="IPR036179">
    <property type="entry name" value="Ig-like_dom_sf"/>
</dbReference>
<evidence type="ECO:0000256" key="11">
    <source>
        <dbReference type="SAM" id="SignalP"/>
    </source>
</evidence>
<dbReference type="Gene3D" id="2.60.40.10">
    <property type="entry name" value="Immunoglobulins"/>
    <property type="match status" value="2"/>
</dbReference>
<feature type="domain" description="Ig-like" evidence="12">
    <location>
        <begin position="138"/>
        <end position="233"/>
    </location>
</feature>
<evidence type="ECO:0000256" key="7">
    <source>
        <dbReference type="ARBA" id="ARBA00022989"/>
    </source>
</evidence>
<reference evidence="14" key="1">
    <citation type="submission" date="2025-08" db="UniProtKB">
        <authorList>
            <consortium name="RefSeq"/>
        </authorList>
    </citation>
    <scope>IDENTIFICATION</scope>
    <source>
        <tissue evidence="14">Sperm</tissue>
    </source>
</reference>
<keyword evidence="8" id="KW-0472">Membrane</keyword>
<evidence type="ECO:0000256" key="5">
    <source>
        <dbReference type="ARBA" id="ARBA00022737"/>
    </source>
</evidence>
<evidence type="ECO:0000259" key="12">
    <source>
        <dbReference type="PROSITE" id="PS50835"/>
    </source>
</evidence>
<dbReference type="GO" id="GO:0007156">
    <property type="term" value="P:homophilic cell adhesion via plasma membrane adhesion molecules"/>
    <property type="evidence" value="ECO:0007669"/>
    <property type="project" value="TreeGrafter"/>
</dbReference>
<dbReference type="Proteomes" id="UP001318040">
    <property type="component" value="Chromosome 62"/>
</dbReference>
<evidence type="ECO:0000256" key="3">
    <source>
        <dbReference type="ARBA" id="ARBA00022692"/>
    </source>
</evidence>
<dbReference type="PROSITE" id="PS50835">
    <property type="entry name" value="IG_LIKE"/>
    <property type="match status" value="3"/>
</dbReference>
<dbReference type="InterPro" id="IPR007110">
    <property type="entry name" value="Ig-like_dom"/>
</dbReference>
<dbReference type="InterPro" id="IPR003599">
    <property type="entry name" value="Ig_sub"/>
</dbReference>
<name>A0AAJ7UB11_PETMA</name>
<keyword evidence="10" id="KW-0325">Glycoprotein</keyword>
<dbReference type="AlphaFoldDB" id="A0AAJ7UB11"/>
<dbReference type="GO" id="GO:0005912">
    <property type="term" value="C:adherens junction"/>
    <property type="evidence" value="ECO:0007669"/>
    <property type="project" value="TreeGrafter"/>
</dbReference>
<dbReference type="PANTHER" id="PTHR23277">
    <property type="entry name" value="NECTIN-RELATED"/>
    <property type="match status" value="1"/>
</dbReference>
<evidence type="ECO:0000256" key="6">
    <source>
        <dbReference type="ARBA" id="ARBA00022889"/>
    </source>
</evidence>
<dbReference type="InterPro" id="IPR013162">
    <property type="entry name" value="CD80_C2-set"/>
</dbReference>
<feature type="chain" id="PRO_5042484608" evidence="11">
    <location>
        <begin position="20"/>
        <end position="327"/>
    </location>
</feature>
<evidence type="ECO:0000256" key="10">
    <source>
        <dbReference type="ARBA" id="ARBA00023180"/>
    </source>
</evidence>
<keyword evidence="13" id="KW-1185">Reference proteome</keyword>
<accession>A0AAJ7UB11</accession>
<keyword evidence="4 11" id="KW-0732">Signal</keyword>
<sequence length="327" mass="35894">MKGPFRLLVLYGLVTVGTSQVDVEQFVNGSRGKEVTLRCIYTGLETPGSISWKKGNGDSSVNIAIALSSSYRIYNTSDLFGRLNFTNINSQLMDGSIRIEDLRLEDKGDFTCAFATTDDPQPEATISLTVTGEAFFTPNVSLELNPSQLIDGMGLVTVATCVAQEGKPAASITWSGLNQGSSNETTKEEPDSTVTVRSRYWLEPTYESHGQTLTCRVEHPALESPVEFPTTLNIYFPPNVSLELNPSQLVEGMGLKDCVKRSITINRVCLIRSLFVIINTTHVPPFADKPSVSIASYDGDWYVDKEAASLTCEADANPNITHYLWDR</sequence>
<dbReference type="InterPro" id="IPR013783">
    <property type="entry name" value="Ig-like_fold"/>
</dbReference>
<keyword evidence="3" id="KW-0812">Transmembrane</keyword>
<evidence type="ECO:0000256" key="8">
    <source>
        <dbReference type="ARBA" id="ARBA00023136"/>
    </source>
</evidence>
<keyword evidence="9" id="KW-1015">Disulfide bond</keyword>
<evidence type="ECO:0000256" key="1">
    <source>
        <dbReference type="ARBA" id="ARBA00004167"/>
    </source>
</evidence>
<dbReference type="Pfam" id="PF08205">
    <property type="entry name" value="C2-set_2"/>
    <property type="match status" value="1"/>
</dbReference>
<dbReference type="InterPro" id="IPR013106">
    <property type="entry name" value="Ig_V-set"/>
</dbReference>
<dbReference type="RefSeq" id="XP_032833050.1">
    <property type="nucleotide sequence ID" value="XM_032977159.1"/>
</dbReference>
<keyword evidence="6" id="KW-0130">Cell adhesion</keyword>
<dbReference type="GO" id="GO:0016020">
    <property type="term" value="C:membrane"/>
    <property type="evidence" value="ECO:0007669"/>
    <property type="project" value="UniProtKB-SubCell"/>
</dbReference>
<proteinExistence type="inferred from homology"/>